<keyword evidence="5 7" id="KW-0808">Transferase</keyword>
<dbReference type="InterPro" id="IPR002903">
    <property type="entry name" value="RsmH"/>
</dbReference>
<dbReference type="PANTHER" id="PTHR11265">
    <property type="entry name" value="S-ADENOSYL-METHYLTRANSFERASE MRAW"/>
    <property type="match status" value="1"/>
</dbReference>
<accession>A0A3B1B9Y5</accession>
<dbReference type="PIRSF" id="PIRSF004486">
    <property type="entry name" value="MraW"/>
    <property type="match status" value="1"/>
</dbReference>
<evidence type="ECO:0000313" key="7">
    <source>
        <dbReference type="EMBL" id="VAX08784.1"/>
    </source>
</evidence>
<evidence type="ECO:0000256" key="5">
    <source>
        <dbReference type="ARBA" id="ARBA00022679"/>
    </source>
</evidence>
<dbReference type="GO" id="GO:0070475">
    <property type="term" value="P:rRNA base methylation"/>
    <property type="evidence" value="ECO:0007669"/>
    <property type="project" value="TreeGrafter"/>
</dbReference>
<name>A0A3B1B9Y5_9ZZZZ</name>
<proteinExistence type="inferred from homology"/>
<keyword evidence="4 7" id="KW-0489">Methyltransferase</keyword>
<dbReference type="PANTHER" id="PTHR11265:SF0">
    <property type="entry name" value="12S RRNA N4-METHYLCYTIDINE METHYLTRANSFERASE"/>
    <property type="match status" value="1"/>
</dbReference>
<dbReference type="Gene3D" id="1.10.150.170">
    <property type="entry name" value="Putative methyltransferase TM0872, insert domain"/>
    <property type="match status" value="1"/>
</dbReference>
<protein>
    <submittedName>
        <fullName evidence="7">16S rRNA (Cytosine(1402)-N(4))-methyltransferase</fullName>
        <ecNumber evidence="7">2.1.1.199</ecNumber>
    </submittedName>
</protein>
<dbReference type="HAMAP" id="MF_01007">
    <property type="entry name" value="16SrRNA_methyltr_H"/>
    <property type="match status" value="1"/>
</dbReference>
<dbReference type="GO" id="GO:0071424">
    <property type="term" value="F:rRNA (cytosine-N4-)-methyltransferase activity"/>
    <property type="evidence" value="ECO:0007669"/>
    <property type="project" value="TreeGrafter"/>
</dbReference>
<comment type="similarity">
    <text evidence="1">Belongs to the methyltransferase superfamily. RsmH family.</text>
</comment>
<evidence type="ECO:0000256" key="6">
    <source>
        <dbReference type="ARBA" id="ARBA00022691"/>
    </source>
</evidence>
<dbReference type="SUPFAM" id="SSF53335">
    <property type="entry name" value="S-adenosyl-L-methionine-dependent methyltransferases"/>
    <property type="match status" value="1"/>
</dbReference>
<evidence type="ECO:0000256" key="2">
    <source>
        <dbReference type="ARBA" id="ARBA00022490"/>
    </source>
</evidence>
<gene>
    <name evidence="7" type="ORF">MNBD_GAMMA26-1065</name>
</gene>
<dbReference type="NCBIfam" id="TIGR00006">
    <property type="entry name" value="16S rRNA (cytosine(1402)-N(4))-methyltransferase RsmH"/>
    <property type="match status" value="1"/>
</dbReference>
<dbReference type="AlphaFoldDB" id="A0A3B1B9Y5"/>
<evidence type="ECO:0000256" key="3">
    <source>
        <dbReference type="ARBA" id="ARBA00022552"/>
    </source>
</evidence>
<dbReference type="SUPFAM" id="SSF81799">
    <property type="entry name" value="Putative methyltransferase TM0872, insert domain"/>
    <property type="match status" value="1"/>
</dbReference>
<keyword evidence="2" id="KW-0963">Cytoplasm</keyword>
<keyword evidence="3" id="KW-0698">rRNA processing</keyword>
<evidence type="ECO:0000256" key="4">
    <source>
        <dbReference type="ARBA" id="ARBA00022603"/>
    </source>
</evidence>
<dbReference type="InterPro" id="IPR029063">
    <property type="entry name" value="SAM-dependent_MTases_sf"/>
</dbReference>
<dbReference type="InterPro" id="IPR023397">
    <property type="entry name" value="SAM-dep_MeTrfase_MraW_recog"/>
</dbReference>
<dbReference type="Pfam" id="PF01795">
    <property type="entry name" value="Methyltransf_5"/>
    <property type="match status" value="1"/>
</dbReference>
<dbReference type="FunFam" id="1.10.150.170:FF:000001">
    <property type="entry name" value="Ribosomal RNA small subunit methyltransferase H"/>
    <property type="match status" value="1"/>
</dbReference>
<organism evidence="7">
    <name type="scientific">hydrothermal vent metagenome</name>
    <dbReference type="NCBI Taxonomy" id="652676"/>
    <lineage>
        <taxon>unclassified sequences</taxon>
        <taxon>metagenomes</taxon>
        <taxon>ecological metagenomes</taxon>
    </lineage>
</organism>
<reference evidence="7" key="1">
    <citation type="submission" date="2018-06" db="EMBL/GenBank/DDBJ databases">
        <authorList>
            <person name="Zhirakovskaya E."/>
        </authorList>
    </citation>
    <scope>NUCLEOTIDE SEQUENCE</scope>
</reference>
<dbReference type="Gene3D" id="3.40.50.150">
    <property type="entry name" value="Vaccinia Virus protein VP39"/>
    <property type="match status" value="1"/>
</dbReference>
<dbReference type="EC" id="2.1.1.199" evidence="7"/>
<evidence type="ECO:0000256" key="1">
    <source>
        <dbReference type="ARBA" id="ARBA00010396"/>
    </source>
</evidence>
<dbReference type="GO" id="GO:0005737">
    <property type="term" value="C:cytoplasm"/>
    <property type="evidence" value="ECO:0007669"/>
    <property type="project" value="TreeGrafter"/>
</dbReference>
<sequence length="311" mass="34057">MSETHVHQSVLLHEAVAALRISSSGCYLDGTFGRGGHSRVILQALGQEGRLLAIDKDPAAVESGCRQFADDSRFVIEHGSFAMLERLAGQRGLMGKVDGILLDLGVSSPQLDNPERGFSFMQDGPLDMRMDTTSGMSAADWLNQATNAEIAQVLKSYGEERFAKRIARAIVVAREEAPIMHTGQLAAVIAQANPVKEPGRNPATRSFQAIRIYINRELDDLRDCLRQVLDILAPSGRLVIISFHSLEDRIVKRFMRDHARGDDFPIGVPVTHKQLSPRLRLVGKATRPSAAEVHANPRARSAVLRVAECPA</sequence>
<dbReference type="EMBL" id="UOFX01000041">
    <property type="protein sequence ID" value="VAX08784.1"/>
    <property type="molecule type" value="Genomic_DNA"/>
</dbReference>
<keyword evidence="6" id="KW-0949">S-adenosyl-L-methionine</keyword>